<keyword evidence="2" id="KW-1185">Reference proteome</keyword>
<dbReference type="RefSeq" id="WP_181463198.1">
    <property type="nucleotide sequence ID" value="NZ_UAPV01000001.1"/>
</dbReference>
<dbReference type="EMBL" id="UAPV01000001">
    <property type="protein sequence ID" value="SPT70411.1"/>
    <property type="molecule type" value="Genomic_DNA"/>
</dbReference>
<evidence type="ECO:0000313" key="1">
    <source>
        <dbReference type="EMBL" id="SPT70411.1"/>
    </source>
</evidence>
<accession>A0A2X0WXZ7</accession>
<dbReference type="Proteomes" id="UP000250086">
    <property type="component" value="Unassembled WGS sequence"/>
</dbReference>
<dbReference type="AlphaFoldDB" id="A0A2X0WXZ7"/>
<proteinExistence type="predicted"/>
<gene>
    <name evidence="1" type="ORF">NCTC13093_01826</name>
</gene>
<reference evidence="1 2" key="1">
    <citation type="submission" date="2018-06" db="EMBL/GenBank/DDBJ databases">
        <authorList>
            <consortium name="Pathogen Informatics"/>
            <person name="Doyle S."/>
        </authorList>
    </citation>
    <scope>NUCLEOTIDE SEQUENCE [LARGE SCALE GENOMIC DNA]</scope>
    <source>
        <strain evidence="1 2">NCTC13093</strain>
    </source>
</reference>
<evidence type="ECO:0000313" key="2">
    <source>
        <dbReference type="Proteomes" id="UP000250086"/>
    </source>
</evidence>
<organism evidence="1 2">
    <name type="scientific">Anaerobiospirillum thomasii</name>
    <dbReference type="NCBI Taxonomy" id="179995"/>
    <lineage>
        <taxon>Bacteria</taxon>
        <taxon>Pseudomonadati</taxon>
        <taxon>Pseudomonadota</taxon>
        <taxon>Gammaproteobacteria</taxon>
        <taxon>Aeromonadales</taxon>
        <taxon>Succinivibrionaceae</taxon>
        <taxon>Anaerobiospirillum</taxon>
    </lineage>
</organism>
<name>A0A2X0WXZ7_9GAMM</name>
<sequence>MQDVNTLFTSLFTVYAVKKKKSYEKAQRISNVSTPVVYFMNNAQEFNAFIENVG</sequence>
<protein>
    <submittedName>
        <fullName evidence="1">Uncharacterized protein</fullName>
    </submittedName>
</protein>